<dbReference type="Proteomes" id="UP000887567">
    <property type="component" value="Unplaced"/>
</dbReference>
<dbReference type="Gene3D" id="1.20.5.110">
    <property type="match status" value="1"/>
</dbReference>
<dbReference type="GO" id="GO:0005789">
    <property type="term" value="C:endoplasmic reticulum membrane"/>
    <property type="evidence" value="ECO:0007669"/>
    <property type="project" value="UniProtKB-SubCell"/>
</dbReference>
<dbReference type="RefSeq" id="XP_020916791.1">
    <property type="nucleotide sequence ID" value="XM_021061132.2"/>
</dbReference>
<keyword evidence="19" id="KW-1185">Reference proteome</keyword>
<sequence>MEGLYQQTNRLVLQIQSQLNKLGIVQGESLDELEQSIDNTLHEVSTNCDRLALLVNKEPPHKRQSAKMYEKEERERDELLNRKFAPNNSGETSIMIDHALQHNTGLQNANRGMDDMLSSGSSILTGLREQRNMLKGTQKRILDIANTLGLSNTVMRLIDKRATQDKWIVIGGAVVTCIIMFFVVKYLT</sequence>
<proteinExistence type="inferred from homology"/>
<dbReference type="GO" id="GO:0012507">
    <property type="term" value="C:ER to Golgi transport vesicle membrane"/>
    <property type="evidence" value="ECO:0007669"/>
    <property type="project" value="TreeGrafter"/>
</dbReference>
<keyword evidence="6 17" id="KW-1133">Transmembrane helix</keyword>
<keyword evidence="10 17" id="KW-0472">Membrane</keyword>
<dbReference type="GO" id="GO:0000149">
    <property type="term" value="F:SNARE binding"/>
    <property type="evidence" value="ECO:0007669"/>
    <property type="project" value="TreeGrafter"/>
</dbReference>
<keyword evidence="8" id="KW-0333">Golgi apparatus</keyword>
<dbReference type="FunFam" id="1.20.5.110:FF:000044">
    <property type="entry name" value="Golgi SNAP receptor complex member 2"/>
    <property type="match status" value="1"/>
</dbReference>
<dbReference type="GO" id="GO:0031201">
    <property type="term" value="C:SNARE complex"/>
    <property type="evidence" value="ECO:0007669"/>
    <property type="project" value="TreeGrafter"/>
</dbReference>
<evidence type="ECO:0000256" key="12">
    <source>
        <dbReference type="ARBA" id="ARBA00037862"/>
    </source>
</evidence>
<evidence type="ECO:0000256" key="11">
    <source>
        <dbReference type="ARBA" id="ARBA00037078"/>
    </source>
</evidence>
<dbReference type="GO" id="GO:0031902">
    <property type="term" value="C:late endosome membrane"/>
    <property type="evidence" value="ECO:0007669"/>
    <property type="project" value="TreeGrafter"/>
</dbReference>
<dbReference type="GO" id="GO:0005484">
    <property type="term" value="F:SNAP receptor activity"/>
    <property type="evidence" value="ECO:0007669"/>
    <property type="project" value="InterPro"/>
</dbReference>
<protein>
    <recommendedName>
        <fullName evidence="14">Golgi SNAP receptor complex member 2</fullName>
    </recommendedName>
    <alternativeName>
        <fullName evidence="15">27 kDa Golgi SNARE protein</fullName>
    </alternativeName>
    <alternativeName>
        <fullName evidence="16">Membrin</fullName>
    </alternativeName>
</protein>
<feature type="transmembrane region" description="Helical" evidence="17">
    <location>
        <begin position="167"/>
        <end position="187"/>
    </location>
</feature>
<comment type="similarity">
    <text evidence="13">Belongs to the GOSR2 family.</text>
</comment>
<dbReference type="Pfam" id="PF12352">
    <property type="entry name" value="V-SNARE_C"/>
    <property type="match status" value="1"/>
</dbReference>
<evidence type="ECO:0000256" key="14">
    <source>
        <dbReference type="ARBA" id="ARBA00072070"/>
    </source>
</evidence>
<dbReference type="GO" id="GO:0015031">
    <property type="term" value="P:protein transport"/>
    <property type="evidence" value="ECO:0007669"/>
    <property type="project" value="UniProtKB-KW"/>
</dbReference>
<dbReference type="PANTHER" id="PTHR21230">
    <property type="entry name" value="VESICLE TRANSPORT V-SNARE PROTEIN VTI1-RELATED"/>
    <property type="match status" value="1"/>
</dbReference>
<keyword evidence="5" id="KW-0653">Protein transport</keyword>
<dbReference type="OMA" id="LKYDSRH"/>
<evidence type="ECO:0000256" key="16">
    <source>
        <dbReference type="ARBA" id="ARBA00080151"/>
    </source>
</evidence>
<evidence type="ECO:0000256" key="15">
    <source>
        <dbReference type="ARBA" id="ARBA00076985"/>
    </source>
</evidence>
<dbReference type="GO" id="GO:0005794">
    <property type="term" value="C:Golgi apparatus"/>
    <property type="evidence" value="ECO:0007669"/>
    <property type="project" value="UniProtKB-SubCell"/>
</dbReference>
<evidence type="ECO:0000256" key="4">
    <source>
        <dbReference type="ARBA" id="ARBA00022824"/>
    </source>
</evidence>
<comment type="subcellular location">
    <subcellularLocation>
        <location evidence="1">Endoplasmic reticulum membrane</location>
    </subcellularLocation>
    <subcellularLocation>
        <location evidence="12">Golgi apparatus</location>
        <location evidence="12">cis-Golgi network membrane</location>
        <topology evidence="12">Single-pass type IV membrane protein</topology>
    </subcellularLocation>
</comment>
<dbReference type="PANTHER" id="PTHR21230:SF1">
    <property type="entry name" value="GOLGI SNAP RECEPTOR COMPLEX MEMBER 2"/>
    <property type="match status" value="1"/>
</dbReference>
<dbReference type="CDD" id="cd15863">
    <property type="entry name" value="SNARE_GS27"/>
    <property type="match status" value="1"/>
</dbReference>
<evidence type="ECO:0000256" key="10">
    <source>
        <dbReference type="ARBA" id="ARBA00023136"/>
    </source>
</evidence>
<name>A0A913Y943_EXADI</name>
<evidence type="ECO:0000256" key="3">
    <source>
        <dbReference type="ARBA" id="ARBA00022692"/>
    </source>
</evidence>
<evidence type="ECO:0000256" key="9">
    <source>
        <dbReference type="ARBA" id="ARBA00023054"/>
    </source>
</evidence>
<evidence type="ECO:0000256" key="8">
    <source>
        <dbReference type="ARBA" id="ARBA00023034"/>
    </source>
</evidence>
<evidence type="ECO:0000313" key="19">
    <source>
        <dbReference type="Proteomes" id="UP000887567"/>
    </source>
</evidence>
<keyword evidence="7" id="KW-0007">Acetylation</keyword>
<dbReference type="InterPro" id="IPR027027">
    <property type="entry name" value="GOSR2/Membrin/Bos1"/>
</dbReference>
<dbReference type="GeneID" id="110254165"/>
<dbReference type="OrthoDB" id="158360at2759"/>
<dbReference type="PIRSF" id="PIRSF028865">
    <property type="entry name" value="Membrin-2"/>
    <property type="match status" value="1"/>
</dbReference>
<evidence type="ECO:0000256" key="1">
    <source>
        <dbReference type="ARBA" id="ARBA00004586"/>
    </source>
</evidence>
<keyword evidence="2" id="KW-0813">Transport</keyword>
<evidence type="ECO:0000256" key="5">
    <source>
        <dbReference type="ARBA" id="ARBA00022927"/>
    </source>
</evidence>
<dbReference type="KEGG" id="epa:110254165"/>
<dbReference type="AlphaFoldDB" id="A0A913Y943"/>
<dbReference type="SUPFAM" id="SSF58038">
    <property type="entry name" value="SNARE fusion complex"/>
    <property type="match status" value="1"/>
</dbReference>
<keyword evidence="9" id="KW-0175">Coiled coil</keyword>
<evidence type="ECO:0000256" key="6">
    <source>
        <dbReference type="ARBA" id="ARBA00022989"/>
    </source>
</evidence>
<dbReference type="GO" id="GO:0006906">
    <property type="term" value="P:vesicle fusion"/>
    <property type="evidence" value="ECO:0007669"/>
    <property type="project" value="TreeGrafter"/>
</dbReference>
<evidence type="ECO:0000313" key="18">
    <source>
        <dbReference type="EnsemblMetazoa" id="XP_020916791.1"/>
    </source>
</evidence>
<accession>A0A913Y943</accession>
<evidence type="ECO:0000256" key="13">
    <source>
        <dbReference type="ARBA" id="ARBA00038172"/>
    </source>
</evidence>
<dbReference type="EnsemblMetazoa" id="XM_021061132.2">
    <property type="protein sequence ID" value="XP_020916791.1"/>
    <property type="gene ID" value="LOC110254165"/>
</dbReference>
<keyword evidence="4" id="KW-0256">Endoplasmic reticulum</keyword>
<comment type="function">
    <text evidence="11">Involved in transport of proteins from the cis/medial-Golgi to the trans-Golgi network.</text>
</comment>
<keyword evidence="3 17" id="KW-0812">Transmembrane</keyword>
<evidence type="ECO:0000256" key="7">
    <source>
        <dbReference type="ARBA" id="ARBA00022990"/>
    </source>
</evidence>
<evidence type="ECO:0000256" key="2">
    <source>
        <dbReference type="ARBA" id="ARBA00022448"/>
    </source>
</evidence>
<evidence type="ECO:0000256" key="17">
    <source>
        <dbReference type="SAM" id="Phobius"/>
    </source>
</evidence>
<organism evidence="18 19">
    <name type="scientific">Exaiptasia diaphana</name>
    <name type="common">Tropical sea anemone</name>
    <name type="synonym">Aiptasia pulchella</name>
    <dbReference type="NCBI Taxonomy" id="2652724"/>
    <lineage>
        <taxon>Eukaryota</taxon>
        <taxon>Metazoa</taxon>
        <taxon>Cnidaria</taxon>
        <taxon>Anthozoa</taxon>
        <taxon>Hexacorallia</taxon>
        <taxon>Actiniaria</taxon>
        <taxon>Aiptasiidae</taxon>
        <taxon>Exaiptasia</taxon>
    </lineage>
</organism>
<reference evidence="18" key="1">
    <citation type="submission" date="2022-11" db="UniProtKB">
        <authorList>
            <consortium name="EnsemblMetazoa"/>
        </authorList>
    </citation>
    <scope>IDENTIFICATION</scope>
</reference>